<keyword evidence="3" id="KW-1185">Reference proteome</keyword>
<dbReference type="GeneID" id="55617134"/>
<dbReference type="Proteomes" id="UP000323739">
    <property type="component" value="Segment"/>
</dbReference>
<gene>
    <name evidence="2" type="primary">4L372D_215</name>
</gene>
<evidence type="ECO:0000313" key="3">
    <source>
        <dbReference type="Proteomes" id="UP000323739"/>
    </source>
</evidence>
<sequence>MKKSRFKGNTLIGGKLNNIGVNKDLFLIYGASSCPNCEAVKKLLNSKDMQFVYKSFGQDYELQELTDLGVTSRSIPQVFVMGEGNVLKHIGGLMEVVRFLKDS</sequence>
<dbReference type="InterPro" id="IPR036249">
    <property type="entry name" value="Thioredoxin-like_sf"/>
</dbReference>
<dbReference type="EMBL" id="MK813939">
    <property type="protein sequence ID" value="QEG08679.1"/>
    <property type="molecule type" value="Genomic_DNA"/>
</dbReference>
<organism evidence="2 3">
    <name type="scientific">Aeromonas phage 4L372D</name>
    <dbReference type="NCBI Taxonomy" id="2588518"/>
    <lineage>
        <taxon>Viruses</taxon>
        <taxon>Duplodnaviria</taxon>
        <taxon>Heunggongvirae</taxon>
        <taxon>Uroviricota</taxon>
        <taxon>Caudoviricetes</taxon>
        <taxon>Plateaulakevirus</taxon>
        <taxon>Plateaulakevirus pv4L372D</taxon>
    </lineage>
</organism>
<dbReference type="SUPFAM" id="SSF52833">
    <property type="entry name" value="Thioredoxin-like"/>
    <property type="match status" value="1"/>
</dbReference>
<dbReference type="InterPro" id="IPR002109">
    <property type="entry name" value="Glutaredoxin"/>
</dbReference>
<accession>A0A5B9N5B7</accession>
<dbReference type="PROSITE" id="PS51354">
    <property type="entry name" value="GLUTAREDOXIN_2"/>
    <property type="match status" value="1"/>
</dbReference>
<dbReference type="KEGG" id="vg:55617134"/>
<evidence type="ECO:0000313" key="2">
    <source>
        <dbReference type="EMBL" id="QEG08679.1"/>
    </source>
</evidence>
<proteinExistence type="predicted"/>
<name>A0A5B9N5B7_9CAUD</name>
<dbReference type="Pfam" id="PF00462">
    <property type="entry name" value="Glutaredoxin"/>
    <property type="match status" value="1"/>
</dbReference>
<reference evidence="2 3" key="1">
    <citation type="submission" date="2019-04" db="EMBL/GenBank/DDBJ databases">
        <title>Nine Novel Phages from a Plateau Lake in Southwest China Provide Insights into Aeromonas Phage Diversity.</title>
        <authorList>
            <person name="Xiao W."/>
            <person name="Bai M."/>
            <person name="Wang Y."/>
            <person name="Cui X."/>
        </authorList>
    </citation>
    <scope>NUCLEOTIDE SEQUENCE [LARGE SCALE GENOMIC DNA]</scope>
</reference>
<evidence type="ECO:0000259" key="1">
    <source>
        <dbReference type="Pfam" id="PF00462"/>
    </source>
</evidence>
<dbReference type="Gene3D" id="3.40.30.10">
    <property type="entry name" value="Glutaredoxin"/>
    <property type="match status" value="1"/>
</dbReference>
<dbReference type="RefSeq" id="YP_009846763.1">
    <property type="nucleotide sequence ID" value="NC_048771.1"/>
</dbReference>
<dbReference type="CDD" id="cd02066">
    <property type="entry name" value="GRX_family"/>
    <property type="match status" value="1"/>
</dbReference>
<protein>
    <recommendedName>
        <fullName evidence="1">Glutaredoxin domain-containing protein</fullName>
    </recommendedName>
</protein>
<feature type="domain" description="Glutaredoxin" evidence="1">
    <location>
        <begin position="27"/>
        <end position="83"/>
    </location>
</feature>